<feature type="region of interest" description="Disordered" evidence="1">
    <location>
        <begin position="237"/>
        <end position="266"/>
    </location>
</feature>
<accession>A0A849BTU4</accession>
<sequence>MEKPRLITRDCLRAAGASAILLVAACSASPSAPPEQTSPPGYRPPDEVHNATVVWSAEPHINLFASDPTIVRAAAEALEVGQLAGPDKSYPGFDEAVTDPTTRGIYFRKANRDTVYGTLYKHILDITPTDTGFIAYTCESFKDFAVERDGKYNTSRSRRGHSQTISFVRTKWDSSGLPLTITSAPTTTLPTTPSPAPGPPEWQAPEDNLFTGWIIDPGVPGDYDSQRCVPWVATLDPDAPAEPETITTDTPPETLPAYPGWPRYRH</sequence>
<dbReference type="PROSITE" id="PS51257">
    <property type="entry name" value="PROKAR_LIPOPROTEIN"/>
    <property type="match status" value="1"/>
</dbReference>
<dbReference type="AlphaFoldDB" id="A0A849BTU4"/>
<name>A0A849BTU4_9NOCA</name>
<evidence type="ECO:0000313" key="3">
    <source>
        <dbReference type="EMBL" id="NNH70023.1"/>
    </source>
</evidence>
<gene>
    <name evidence="3" type="ORF">HLB23_09130</name>
</gene>
<evidence type="ECO:0000313" key="4">
    <source>
        <dbReference type="Proteomes" id="UP000586827"/>
    </source>
</evidence>
<comment type="caution">
    <text evidence="3">The sequence shown here is derived from an EMBL/GenBank/DDBJ whole genome shotgun (WGS) entry which is preliminary data.</text>
</comment>
<dbReference type="RefSeq" id="WP_157552003.1">
    <property type="nucleotide sequence ID" value="NZ_JABELX010000003.1"/>
</dbReference>
<dbReference type="Proteomes" id="UP000586827">
    <property type="component" value="Unassembled WGS sequence"/>
</dbReference>
<dbReference type="EMBL" id="JABELX010000003">
    <property type="protein sequence ID" value="NNH70023.1"/>
    <property type="molecule type" value="Genomic_DNA"/>
</dbReference>
<feature type="chain" id="PRO_5038875182" evidence="2">
    <location>
        <begin position="33"/>
        <end position="266"/>
    </location>
</feature>
<evidence type="ECO:0000256" key="1">
    <source>
        <dbReference type="SAM" id="MobiDB-lite"/>
    </source>
</evidence>
<feature type="compositionally biased region" description="Low complexity" evidence="1">
    <location>
        <begin position="242"/>
        <end position="256"/>
    </location>
</feature>
<keyword evidence="4" id="KW-1185">Reference proteome</keyword>
<reference evidence="3 4" key="1">
    <citation type="submission" date="2020-05" db="EMBL/GenBank/DDBJ databases">
        <title>MicrobeNet Type strains.</title>
        <authorList>
            <person name="Nicholson A.C."/>
        </authorList>
    </citation>
    <scope>NUCLEOTIDE SEQUENCE [LARGE SCALE GENOMIC DNA]</scope>
    <source>
        <strain evidence="3 4">JCM 3224</strain>
    </source>
</reference>
<feature type="signal peptide" evidence="2">
    <location>
        <begin position="1"/>
        <end position="32"/>
    </location>
</feature>
<protein>
    <submittedName>
        <fullName evidence="3">Uncharacterized protein</fullName>
    </submittedName>
</protein>
<organism evidence="3 4">
    <name type="scientific">Nocardia uniformis</name>
    <dbReference type="NCBI Taxonomy" id="53432"/>
    <lineage>
        <taxon>Bacteria</taxon>
        <taxon>Bacillati</taxon>
        <taxon>Actinomycetota</taxon>
        <taxon>Actinomycetes</taxon>
        <taxon>Mycobacteriales</taxon>
        <taxon>Nocardiaceae</taxon>
        <taxon>Nocardia</taxon>
    </lineage>
</organism>
<keyword evidence="2" id="KW-0732">Signal</keyword>
<proteinExistence type="predicted"/>
<evidence type="ECO:0000256" key="2">
    <source>
        <dbReference type="SAM" id="SignalP"/>
    </source>
</evidence>